<dbReference type="PANTHER" id="PTHR42837:SF2">
    <property type="entry name" value="MEMBRANE METALLOPROTEASE ARASP2, CHLOROPLASTIC-RELATED"/>
    <property type="match status" value="1"/>
</dbReference>
<evidence type="ECO:0000256" key="2">
    <source>
        <dbReference type="ARBA" id="ARBA00004141"/>
    </source>
</evidence>
<protein>
    <submittedName>
        <fullName evidence="14">Membrane-associated protease RseP (Regulator of RpoE activity)</fullName>
    </submittedName>
</protein>
<feature type="transmembrane region" description="Helical" evidence="11">
    <location>
        <begin position="408"/>
        <end position="429"/>
    </location>
</feature>
<feature type="transmembrane region" description="Helical" evidence="11">
    <location>
        <begin position="133"/>
        <end position="160"/>
    </location>
</feature>
<dbReference type="EMBL" id="JACGWT010000008">
    <property type="protein sequence ID" value="MBA8796265.1"/>
    <property type="molecule type" value="Genomic_DNA"/>
</dbReference>
<keyword evidence="6" id="KW-0378">Hydrolase</keyword>
<keyword evidence="10 11" id="KW-0472">Membrane</keyword>
<comment type="subcellular location">
    <subcellularLocation>
        <location evidence="2">Membrane</location>
        <topology evidence="2">Multi-pass membrane protein</topology>
    </subcellularLocation>
</comment>
<keyword evidence="8 11" id="KW-1133">Transmembrane helix</keyword>
<evidence type="ECO:0000256" key="11">
    <source>
        <dbReference type="SAM" id="Phobius"/>
    </source>
</evidence>
<evidence type="ECO:0000256" key="7">
    <source>
        <dbReference type="ARBA" id="ARBA00022833"/>
    </source>
</evidence>
<dbReference type="AlphaFoldDB" id="A0A7W3IW39"/>
<comment type="cofactor">
    <cofactor evidence="1">
        <name>Zn(2+)</name>
        <dbReference type="ChEBI" id="CHEBI:29105"/>
    </cofactor>
</comment>
<evidence type="ECO:0000256" key="1">
    <source>
        <dbReference type="ARBA" id="ARBA00001947"/>
    </source>
</evidence>
<evidence type="ECO:0000256" key="10">
    <source>
        <dbReference type="ARBA" id="ARBA00023136"/>
    </source>
</evidence>
<feature type="domain" description="Peptidase M50" evidence="12">
    <location>
        <begin position="13"/>
        <end position="391"/>
    </location>
</feature>
<dbReference type="InterPro" id="IPR008915">
    <property type="entry name" value="Peptidase_M50"/>
</dbReference>
<dbReference type="InterPro" id="IPR036034">
    <property type="entry name" value="PDZ_sf"/>
</dbReference>
<feature type="domain" description="PDZ" evidence="13">
    <location>
        <begin position="186"/>
        <end position="236"/>
    </location>
</feature>
<evidence type="ECO:0000256" key="4">
    <source>
        <dbReference type="ARBA" id="ARBA00022670"/>
    </source>
</evidence>
<evidence type="ECO:0000256" key="5">
    <source>
        <dbReference type="ARBA" id="ARBA00022692"/>
    </source>
</evidence>
<gene>
    <name evidence="14" type="ORF">FHX74_003918</name>
</gene>
<name>A0A7W3IW39_9ACTN</name>
<accession>A0A7W3IW39</accession>
<dbReference type="Pfam" id="PF02163">
    <property type="entry name" value="Peptidase_M50"/>
    <property type="match status" value="1"/>
</dbReference>
<evidence type="ECO:0000256" key="6">
    <source>
        <dbReference type="ARBA" id="ARBA00022801"/>
    </source>
</evidence>
<dbReference type="InterPro" id="IPR004387">
    <property type="entry name" value="Pept_M50_Zn"/>
</dbReference>
<dbReference type="GO" id="GO:0016020">
    <property type="term" value="C:membrane"/>
    <property type="evidence" value="ECO:0007669"/>
    <property type="project" value="UniProtKB-SubCell"/>
</dbReference>
<keyword evidence="9" id="KW-0482">Metalloprotease</keyword>
<comment type="caution">
    <text evidence="14">The sequence shown here is derived from an EMBL/GenBank/DDBJ whole genome shotgun (WGS) entry which is preliminary data.</text>
</comment>
<dbReference type="Gene3D" id="2.30.42.10">
    <property type="match status" value="1"/>
</dbReference>
<reference evidence="14 15" key="1">
    <citation type="submission" date="2020-07" db="EMBL/GenBank/DDBJ databases">
        <title>Sequencing the genomes of 1000 actinobacteria strains.</title>
        <authorList>
            <person name="Klenk H.-P."/>
        </authorList>
    </citation>
    <scope>NUCLEOTIDE SEQUENCE [LARGE SCALE GENOMIC DNA]</scope>
    <source>
        <strain evidence="14 15">DSM 100723</strain>
    </source>
</reference>
<evidence type="ECO:0000313" key="14">
    <source>
        <dbReference type="EMBL" id="MBA8796265.1"/>
    </source>
</evidence>
<feature type="transmembrane region" description="Helical" evidence="11">
    <location>
        <begin position="6"/>
        <end position="23"/>
    </location>
</feature>
<keyword evidence="15" id="KW-1185">Reference proteome</keyword>
<keyword evidence="7" id="KW-0862">Zinc</keyword>
<sequence>MEPVIYVVAAVVFFALIMTSIALHELGHLIPGKLFDVKTTQYFVGFGKTLWSRRKGETEYGVKLIPLGGYCRFVGMYPPEKGADAFDGSGRVRAARTGIFQSLADQARAAEWEDIRPEDDGRLFYQKKTWQKLIIMFGGPFMNLLLAFVIMLCVTGFYGLPRETLTVAQVSECVIPATRADQRCTDADAKTPAYLAGVKAGDRIVRFNGTVVHDWTQLSGLIRGNLDRPLTLVVQRGGRDVTLKQVDTVVTGVPDTWDPSKLVEAGFLGVSPIVRVEQGGPLTVLGDMWQMTEQSAYAIVHFPVKVFHTAANLVTGKPRDPYGPMSIVGASRVAGEVATTDQLTDGAKAAQTFYLLGQVNLFVALFNFVPLMPLDGGHIAGALYEALKRRLARLFGRPDPGHADTARMLPVAYLVGAVIAVSGVILILADVIDPIRLL</sequence>
<dbReference type="Pfam" id="PF17820">
    <property type="entry name" value="PDZ_6"/>
    <property type="match status" value="1"/>
</dbReference>
<dbReference type="CDD" id="cd06163">
    <property type="entry name" value="S2P-M50_PDZ_RseP-like"/>
    <property type="match status" value="1"/>
</dbReference>
<evidence type="ECO:0000256" key="8">
    <source>
        <dbReference type="ARBA" id="ARBA00022989"/>
    </source>
</evidence>
<feature type="transmembrane region" description="Helical" evidence="11">
    <location>
        <begin position="361"/>
        <end position="387"/>
    </location>
</feature>
<evidence type="ECO:0000259" key="13">
    <source>
        <dbReference type="Pfam" id="PF17820"/>
    </source>
</evidence>
<evidence type="ECO:0000259" key="12">
    <source>
        <dbReference type="Pfam" id="PF02163"/>
    </source>
</evidence>
<dbReference type="Proteomes" id="UP000523079">
    <property type="component" value="Unassembled WGS sequence"/>
</dbReference>
<comment type="similarity">
    <text evidence="3">Belongs to the peptidase M50B family.</text>
</comment>
<evidence type="ECO:0000256" key="3">
    <source>
        <dbReference type="ARBA" id="ARBA00007931"/>
    </source>
</evidence>
<dbReference type="GO" id="GO:0006508">
    <property type="term" value="P:proteolysis"/>
    <property type="evidence" value="ECO:0007669"/>
    <property type="project" value="UniProtKB-KW"/>
</dbReference>
<evidence type="ECO:0000313" key="15">
    <source>
        <dbReference type="Proteomes" id="UP000523079"/>
    </source>
</evidence>
<dbReference type="RefSeq" id="WP_182561897.1">
    <property type="nucleotide sequence ID" value="NZ_JACGWT010000008.1"/>
</dbReference>
<dbReference type="PANTHER" id="PTHR42837">
    <property type="entry name" value="REGULATOR OF SIGMA-E PROTEASE RSEP"/>
    <property type="match status" value="1"/>
</dbReference>
<dbReference type="InterPro" id="IPR041489">
    <property type="entry name" value="PDZ_6"/>
</dbReference>
<evidence type="ECO:0000256" key="9">
    <source>
        <dbReference type="ARBA" id="ARBA00023049"/>
    </source>
</evidence>
<dbReference type="SUPFAM" id="SSF50156">
    <property type="entry name" value="PDZ domain-like"/>
    <property type="match status" value="1"/>
</dbReference>
<dbReference type="GO" id="GO:0004222">
    <property type="term" value="F:metalloendopeptidase activity"/>
    <property type="evidence" value="ECO:0007669"/>
    <property type="project" value="InterPro"/>
</dbReference>
<keyword evidence="5 11" id="KW-0812">Transmembrane</keyword>
<keyword evidence="4 14" id="KW-0645">Protease</keyword>
<proteinExistence type="inferred from homology"/>
<organism evidence="14 15">
    <name type="scientific">Microlunatus kandeliicorticis</name>
    <dbReference type="NCBI Taxonomy" id="1759536"/>
    <lineage>
        <taxon>Bacteria</taxon>
        <taxon>Bacillati</taxon>
        <taxon>Actinomycetota</taxon>
        <taxon>Actinomycetes</taxon>
        <taxon>Propionibacteriales</taxon>
        <taxon>Propionibacteriaceae</taxon>
        <taxon>Microlunatus</taxon>
    </lineage>
</organism>